<dbReference type="EMBL" id="AZFH01000204">
    <property type="protein sequence ID" value="KRL75911.1"/>
    <property type="molecule type" value="Genomic_DNA"/>
</dbReference>
<gene>
    <name evidence="1" type="ORF">FC36_GL002012</name>
</gene>
<evidence type="ECO:0000313" key="2">
    <source>
        <dbReference type="Proteomes" id="UP000051048"/>
    </source>
</evidence>
<dbReference type="OrthoDB" id="2329349at2"/>
<proteinExistence type="predicted"/>
<organism evidence="1 2">
    <name type="scientific">Ligilactobacillus equi DSM 15833 = JCM 10991</name>
    <dbReference type="NCBI Taxonomy" id="1423740"/>
    <lineage>
        <taxon>Bacteria</taxon>
        <taxon>Bacillati</taxon>
        <taxon>Bacillota</taxon>
        <taxon>Bacilli</taxon>
        <taxon>Lactobacillales</taxon>
        <taxon>Lactobacillaceae</taxon>
        <taxon>Ligilactobacillus</taxon>
    </lineage>
</organism>
<dbReference type="PATRIC" id="fig|1423740.3.peg.2179"/>
<evidence type="ECO:0000313" key="1">
    <source>
        <dbReference type="EMBL" id="KRL75911.1"/>
    </source>
</evidence>
<protein>
    <submittedName>
        <fullName evidence="1">Uncharacterized protein</fullName>
    </submittedName>
</protein>
<dbReference type="AlphaFoldDB" id="A0A0R1T396"/>
<accession>A0A0R1T396</accession>
<dbReference type="RefSeq" id="WP_025020865.1">
    <property type="nucleotide sequence ID" value="NZ_AZFH01000204.1"/>
</dbReference>
<sequence length="411" mass="47572">MHIHTNKKLLAKAQLLVANKPLEIELRQKRKRKVKVQAYTDWYLTEAKFYGKESLVLVQPDLKLYLPLAKDDDVLAKALSILPYMLNNTMVPDITINNYLDALYNGREIEFVVDEQAYQLPELKEPENSVYEDVFDTGLNLFERLKAIGSSGALISAFNNPNQTEFAVTLLSQTYPQRAKKPSRKFAYMDMEAKFQDFRTWQAVEFKPIQDISAVKKEIMANNVAVIAQFLETDLRLGLPDKIVGDLVKSYLNDYLLISDFRMATSNLSDLAMFVWEVIDGELQKDPYVALDGIEMVQEIFRKFYLFLTRTGMMTKADMKYVDQALENAVAWVEDELEIESSMLNETESGMLNDVEFNEILTELEGMPVEFREMLLQIMPPRAQKVFETELDRCKVHQDVNDKPYMKIRKK</sequence>
<name>A0A0R1T396_9LACO</name>
<dbReference type="STRING" id="1423740.FC36_GL002012"/>
<comment type="caution">
    <text evidence="1">The sequence shown here is derived from an EMBL/GenBank/DDBJ whole genome shotgun (WGS) entry which is preliminary data.</text>
</comment>
<reference evidence="1 2" key="1">
    <citation type="journal article" date="2015" name="Genome Announc.">
        <title>Expanding the biotechnology potential of lactobacilli through comparative genomics of 213 strains and associated genera.</title>
        <authorList>
            <person name="Sun Z."/>
            <person name="Harris H.M."/>
            <person name="McCann A."/>
            <person name="Guo C."/>
            <person name="Argimon S."/>
            <person name="Zhang W."/>
            <person name="Yang X."/>
            <person name="Jeffery I.B."/>
            <person name="Cooney J.C."/>
            <person name="Kagawa T.F."/>
            <person name="Liu W."/>
            <person name="Song Y."/>
            <person name="Salvetti E."/>
            <person name="Wrobel A."/>
            <person name="Rasinkangas P."/>
            <person name="Parkhill J."/>
            <person name="Rea M.C."/>
            <person name="O'Sullivan O."/>
            <person name="Ritari J."/>
            <person name="Douillard F.P."/>
            <person name="Paul Ross R."/>
            <person name="Yang R."/>
            <person name="Briner A.E."/>
            <person name="Felis G.E."/>
            <person name="de Vos W.M."/>
            <person name="Barrangou R."/>
            <person name="Klaenhammer T.R."/>
            <person name="Caufield P.W."/>
            <person name="Cui Y."/>
            <person name="Zhang H."/>
            <person name="O'Toole P.W."/>
        </authorList>
    </citation>
    <scope>NUCLEOTIDE SEQUENCE [LARGE SCALE GENOMIC DNA]</scope>
    <source>
        <strain evidence="1 2">DSM 15833</strain>
    </source>
</reference>
<dbReference type="Proteomes" id="UP000051048">
    <property type="component" value="Unassembled WGS sequence"/>
</dbReference>